<dbReference type="InterPro" id="IPR051686">
    <property type="entry name" value="Lipoprotein_DolP"/>
</dbReference>
<dbReference type="FunFam" id="3.30.1340.30:FF:000001">
    <property type="entry name" value="Molecular chaperone OsmY"/>
    <property type="match status" value="1"/>
</dbReference>
<dbReference type="GO" id="GO:0042597">
    <property type="term" value="C:periplasmic space"/>
    <property type="evidence" value="ECO:0007669"/>
    <property type="project" value="UniProtKB-SubCell"/>
</dbReference>
<dbReference type="PROSITE" id="PS50914">
    <property type="entry name" value="BON"/>
    <property type="match status" value="1"/>
</dbReference>
<dbReference type="AlphaFoldDB" id="A0A1H9IHM7"/>
<organism evidence="8 9">
    <name type="scientific">Solimonas aquatica</name>
    <dbReference type="NCBI Taxonomy" id="489703"/>
    <lineage>
        <taxon>Bacteria</taxon>
        <taxon>Pseudomonadati</taxon>
        <taxon>Pseudomonadota</taxon>
        <taxon>Gammaproteobacteria</taxon>
        <taxon>Nevskiales</taxon>
        <taxon>Nevskiaceae</taxon>
        <taxon>Solimonas</taxon>
    </lineage>
</organism>
<dbReference type="RefSeq" id="WP_093286920.1">
    <property type="nucleotide sequence ID" value="NZ_FOFS01000010.1"/>
</dbReference>
<sequence length="112" mass="11777">MNKHKLLLAGMMSLSLLAGGLPGLAQAQDNSTTSQTGQYLSDAALTTKVKTALLAEKGLKSTDIGVETQNGTVQLSGFVMSSAQMDQAVDVTRHVKGVKDVKNDMRLKTAAQ</sequence>
<feature type="domain" description="BON" evidence="7">
    <location>
        <begin position="41"/>
        <end position="109"/>
    </location>
</feature>
<keyword evidence="4" id="KW-0574">Periplasm</keyword>
<dbReference type="PANTHER" id="PTHR34606">
    <property type="entry name" value="BON DOMAIN-CONTAINING PROTEIN"/>
    <property type="match status" value="1"/>
</dbReference>
<dbReference type="STRING" id="489703.SAMN04488038_11041"/>
<dbReference type="Pfam" id="PF04972">
    <property type="entry name" value="BON"/>
    <property type="match status" value="1"/>
</dbReference>
<evidence type="ECO:0000256" key="4">
    <source>
        <dbReference type="ARBA" id="ARBA00022764"/>
    </source>
</evidence>
<keyword evidence="2 6" id="KW-0732">Signal</keyword>
<dbReference type="InterPro" id="IPR014004">
    <property type="entry name" value="Transpt-assoc_nodulatn_dom_bac"/>
</dbReference>
<name>A0A1H9IHM7_9GAMM</name>
<feature type="signal peptide" evidence="6">
    <location>
        <begin position="1"/>
        <end position="27"/>
    </location>
</feature>
<evidence type="ECO:0000256" key="3">
    <source>
        <dbReference type="ARBA" id="ARBA00022737"/>
    </source>
</evidence>
<dbReference type="Proteomes" id="UP000199233">
    <property type="component" value="Unassembled WGS sequence"/>
</dbReference>
<evidence type="ECO:0000256" key="5">
    <source>
        <dbReference type="ARBA" id="ARBA00070588"/>
    </source>
</evidence>
<dbReference type="SMART" id="SM00749">
    <property type="entry name" value="BON"/>
    <property type="match status" value="1"/>
</dbReference>
<keyword evidence="3" id="KW-0677">Repeat</keyword>
<dbReference type="Gene3D" id="3.30.1340.30">
    <property type="match status" value="1"/>
</dbReference>
<evidence type="ECO:0000256" key="6">
    <source>
        <dbReference type="SAM" id="SignalP"/>
    </source>
</evidence>
<evidence type="ECO:0000259" key="7">
    <source>
        <dbReference type="PROSITE" id="PS50914"/>
    </source>
</evidence>
<dbReference type="PANTHER" id="PTHR34606:SF16">
    <property type="entry name" value="BON DOMAIN-CONTAINING PROTEIN"/>
    <property type="match status" value="1"/>
</dbReference>
<comment type="subcellular location">
    <subcellularLocation>
        <location evidence="1">Periplasm</location>
    </subcellularLocation>
</comment>
<dbReference type="InterPro" id="IPR007055">
    <property type="entry name" value="BON_dom"/>
</dbReference>
<feature type="chain" id="PRO_5011611504" description="Osmotically-inducible protein Y" evidence="6">
    <location>
        <begin position="28"/>
        <end position="112"/>
    </location>
</feature>
<gene>
    <name evidence="8" type="ORF">SAMN04488038_11041</name>
</gene>
<proteinExistence type="predicted"/>
<protein>
    <recommendedName>
        <fullName evidence="5">Osmotically-inducible protein Y</fullName>
    </recommendedName>
</protein>
<evidence type="ECO:0000313" key="9">
    <source>
        <dbReference type="Proteomes" id="UP000199233"/>
    </source>
</evidence>
<dbReference type="EMBL" id="FOFS01000010">
    <property type="protein sequence ID" value="SEQ74084.1"/>
    <property type="molecule type" value="Genomic_DNA"/>
</dbReference>
<accession>A0A1H9IHM7</accession>
<evidence type="ECO:0000256" key="1">
    <source>
        <dbReference type="ARBA" id="ARBA00004418"/>
    </source>
</evidence>
<reference evidence="8 9" key="1">
    <citation type="submission" date="2016-10" db="EMBL/GenBank/DDBJ databases">
        <authorList>
            <person name="de Groot N.N."/>
        </authorList>
    </citation>
    <scope>NUCLEOTIDE SEQUENCE [LARGE SCALE GENOMIC DNA]</scope>
    <source>
        <strain evidence="8 9">DSM 25927</strain>
    </source>
</reference>
<evidence type="ECO:0000256" key="2">
    <source>
        <dbReference type="ARBA" id="ARBA00022729"/>
    </source>
</evidence>
<dbReference type="OrthoDB" id="7360581at2"/>
<evidence type="ECO:0000313" key="8">
    <source>
        <dbReference type="EMBL" id="SEQ74084.1"/>
    </source>
</evidence>
<keyword evidence="9" id="KW-1185">Reference proteome</keyword>